<organism evidence="3 4">
    <name type="scientific">Oryza sativa subsp. japonica</name>
    <name type="common">Rice</name>
    <dbReference type="NCBI Taxonomy" id="39947"/>
    <lineage>
        <taxon>Eukaryota</taxon>
        <taxon>Viridiplantae</taxon>
        <taxon>Streptophyta</taxon>
        <taxon>Embryophyta</taxon>
        <taxon>Tracheophyta</taxon>
        <taxon>Spermatophyta</taxon>
        <taxon>Magnoliopsida</taxon>
        <taxon>Liliopsida</taxon>
        <taxon>Poales</taxon>
        <taxon>Poaceae</taxon>
        <taxon>BOP clade</taxon>
        <taxon>Oryzoideae</taxon>
        <taxon>Oryzeae</taxon>
        <taxon>Oryzinae</taxon>
        <taxon>Oryza</taxon>
        <taxon>Oryza sativa</taxon>
    </lineage>
</organism>
<evidence type="ECO:0000256" key="2">
    <source>
        <dbReference type="SAM" id="SignalP"/>
    </source>
</evidence>
<dbReference type="EMBL" id="AP005747">
    <property type="protein sequence ID" value="BAD33925.1"/>
    <property type="molecule type" value="Genomic_DNA"/>
</dbReference>
<feature type="chain" id="PRO_5004270321" evidence="2">
    <location>
        <begin position="29"/>
        <end position="111"/>
    </location>
</feature>
<feature type="signal peptide" evidence="2">
    <location>
        <begin position="1"/>
        <end position="28"/>
    </location>
</feature>
<evidence type="ECO:0000313" key="4">
    <source>
        <dbReference type="Proteomes" id="UP000000763"/>
    </source>
</evidence>
<feature type="region of interest" description="Disordered" evidence="1">
    <location>
        <begin position="33"/>
        <end position="58"/>
    </location>
</feature>
<accession>Q69MJ0</accession>
<evidence type="ECO:0000256" key="1">
    <source>
        <dbReference type="SAM" id="MobiDB-lite"/>
    </source>
</evidence>
<protein>
    <submittedName>
        <fullName evidence="3">Uncharacterized protein</fullName>
    </submittedName>
</protein>
<name>Q69MJ0_ORYSJ</name>
<dbReference type="AlphaFoldDB" id="Q69MJ0"/>
<reference evidence="4" key="1">
    <citation type="journal article" date="2005" name="Nature">
        <title>The map-based sequence of the rice genome.</title>
        <authorList>
            <consortium name="International rice genome sequencing project (IRGSP)"/>
            <person name="Matsumoto T."/>
            <person name="Wu J."/>
            <person name="Kanamori H."/>
            <person name="Katayose Y."/>
            <person name="Fujisawa M."/>
            <person name="Namiki N."/>
            <person name="Mizuno H."/>
            <person name="Yamamoto K."/>
            <person name="Antonio B.A."/>
            <person name="Baba T."/>
            <person name="Sakata K."/>
            <person name="Nagamura Y."/>
            <person name="Aoki H."/>
            <person name="Arikawa K."/>
            <person name="Arita K."/>
            <person name="Bito T."/>
            <person name="Chiden Y."/>
            <person name="Fujitsuka N."/>
            <person name="Fukunaka R."/>
            <person name="Hamada M."/>
            <person name="Harada C."/>
            <person name="Hayashi A."/>
            <person name="Hijishita S."/>
            <person name="Honda M."/>
            <person name="Hosokawa S."/>
            <person name="Ichikawa Y."/>
            <person name="Idonuma A."/>
            <person name="Iijima M."/>
            <person name="Ikeda M."/>
            <person name="Ikeno M."/>
            <person name="Ito K."/>
            <person name="Ito S."/>
            <person name="Ito T."/>
            <person name="Ito Y."/>
            <person name="Ito Y."/>
            <person name="Iwabuchi A."/>
            <person name="Kamiya K."/>
            <person name="Karasawa W."/>
            <person name="Kurita K."/>
            <person name="Katagiri S."/>
            <person name="Kikuta A."/>
            <person name="Kobayashi H."/>
            <person name="Kobayashi N."/>
            <person name="Machita K."/>
            <person name="Maehara T."/>
            <person name="Masukawa M."/>
            <person name="Mizubayashi T."/>
            <person name="Mukai Y."/>
            <person name="Nagasaki H."/>
            <person name="Nagata Y."/>
            <person name="Naito S."/>
            <person name="Nakashima M."/>
            <person name="Nakama Y."/>
            <person name="Nakamichi Y."/>
            <person name="Nakamura M."/>
            <person name="Meguro A."/>
            <person name="Negishi M."/>
            <person name="Ohta I."/>
            <person name="Ohta T."/>
            <person name="Okamoto M."/>
            <person name="Ono N."/>
            <person name="Saji S."/>
            <person name="Sakaguchi M."/>
            <person name="Sakai K."/>
            <person name="Shibata M."/>
            <person name="Shimokawa T."/>
            <person name="Song J."/>
            <person name="Takazaki Y."/>
            <person name="Terasawa K."/>
            <person name="Tsugane M."/>
            <person name="Tsuji K."/>
            <person name="Ueda S."/>
            <person name="Waki K."/>
            <person name="Yamagata H."/>
            <person name="Yamamoto M."/>
            <person name="Yamamoto S."/>
            <person name="Yamane H."/>
            <person name="Yoshiki S."/>
            <person name="Yoshihara R."/>
            <person name="Yukawa K."/>
            <person name="Zhong H."/>
            <person name="Yano M."/>
            <person name="Yuan Q."/>
            <person name="Ouyang S."/>
            <person name="Liu J."/>
            <person name="Jones K.M."/>
            <person name="Gansberger K."/>
            <person name="Moffat K."/>
            <person name="Hill J."/>
            <person name="Bera J."/>
            <person name="Fadrosh D."/>
            <person name="Jin S."/>
            <person name="Johri S."/>
            <person name="Kim M."/>
            <person name="Overton L."/>
            <person name="Reardon M."/>
            <person name="Tsitrin T."/>
            <person name="Vuong H."/>
            <person name="Weaver B."/>
            <person name="Ciecko A."/>
            <person name="Tallon L."/>
            <person name="Jackson J."/>
            <person name="Pai G."/>
            <person name="Aken S.V."/>
            <person name="Utterback T."/>
            <person name="Reidmuller S."/>
            <person name="Feldblyum T."/>
            <person name="Hsiao J."/>
            <person name="Zismann V."/>
            <person name="Iobst S."/>
            <person name="de Vazeille A.R."/>
            <person name="Buell C.R."/>
            <person name="Ying K."/>
            <person name="Li Y."/>
            <person name="Lu T."/>
            <person name="Huang Y."/>
            <person name="Zhao Q."/>
            <person name="Feng Q."/>
            <person name="Zhang L."/>
            <person name="Zhu J."/>
            <person name="Weng Q."/>
            <person name="Mu J."/>
            <person name="Lu Y."/>
            <person name="Fan D."/>
            <person name="Liu Y."/>
            <person name="Guan J."/>
            <person name="Zhang Y."/>
            <person name="Yu S."/>
            <person name="Liu X."/>
            <person name="Zhang Y."/>
            <person name="Hong G."/>
            <person name="Han B."/>
            <person name="Choisne N."/>
            <person name="Demange N."/>
            <person name="Orjeda G."/>
            <person name="Samain S."/>
            <person name="Cattolico L."/>
            <person name="Pelletier E."/>
            <person name="Couloux A."/>
            <person name="Segurens B."/>
            <person name="Wincker P."/>
            <person name="D'Hont A."/>
            <person name="Scarpelli C."/>
            <person name="Weissenbach J."/>
            <person name="Salanoubat M."/>
            <person name="Quetier F."/>
            <person name="Yu Y."/>
            <person name="Kim H.R."/>
            <person name="Rambo T."/>
            <person name="Currie J."/>
            <person name="Collura K."/>
            <person name="Luo M."/>
            <person name="Yang T."/>
            <person name="Ammiraju J.S.S."/>
            <person name="Engler F."/>
            <person name="Soderlund C."/>
            <person name="Wing R.A."/>
            <person name="Palmer L.E."/>
            <person name="de la Bastide M."/>
            <person name="Spiegel L."/>
            <person name="Nascimento L."/>
            <person name="Zutavern T."/>
            <person name="O'Shaughnessy A."/>
            <person name="Dike S."/>
            <person name="Dedhia N."/>
            <person name="Preston R."/>
            <person name="Balija V."/>
            <person name="McCombie W.R."/>
            <person name="Chow T."/>
            <person name="Chen H."/>
            <person name="Chung M."/>
            <person name="Chen C."/>
            <person name="Shaw J."/>
            <person name="Wu H."/>
            <person name="Hsiao K."/>
            <person name="Chao Y."/>
            <person name="Chu M."/>
            <person name="Cheng C."/>
            <person name="Hour A."/>
            <person name="Lee P."/>
            <person name="Lin S."/>
            <person name="Lin Y."/>
            <person name="Liou J."/>
            <person name="Liu S."/>
            <person name="Hsing Y."/>
            <person name="Raghuvanshi S."/>
            <person name="Mohanty A."/>
            <person name="Bharti A.K."/>
            <person name="Gaur A."/>
            <person name="Gupta V."/>
            <person name="Kumar D."/>
            <person name="Ravi V."/>
            <person name="Vij S."/>
            <person name="Kapur A."/>
            <person name="Khurana P."/>
            <person name="Khurana P."/>
            <person name="Khurana J.P."/>
            <person name="Tyagi A.K."/>
            <person name="Gaikwad K."/>
            <person name="Singh A."/>
            <person name="Dalal V."/>
            <person name="Srivastava S."/>
            <person name="Dixit A."/>
            <person name="Pal A.K."/>
            <person name="Ghazi I.A."/>
            <person name="Yadav M."/>
            <person name="Pandit A."/>
            <person name="Bhargava A."/>
            <person name="Sureshbabu K."/>
            <person name="Batra K."/>
            <person name="Sharma T.R."/>
            <person name="Mohapatra T."/>
            <person name="Singh N.K."/>
            <person name="Messing J."/>
            <person name="Nelson A.B."/>
            <person name="Fuks G."/>
            <person name="Kavchok S."/>
            <person name="Keizer G."/>
            <person name="Linton E."/>
            <person name="Llaca V."/>
            <person name="Song R."/>
            <person name="Tanyolac B."/>
            <person name="Young S."/>
            <person name="Ho-Il K."/>
            <person name="Hahn J.H."/>
            <person name="Sangsakoo G."/>
            <person name="Vanavichit A."/>
            <person name="de Mattos Luiz.A.T."/>
            <person name="Zimmer P.D."/>
            <person name="Malone G."/>
            <person name="Dellagostin O."/>
            <person name="de Oliveira A.C."/>
            <person name="Bevan M."/>
            <person name="Bancroft I."/>
            <person name="Minx P."/>
            <person name="Cordum H."/>
            <person name="Wilson R."/>
            <person name="Cheng Z."/>
            <person name="Jin W."/>
            <person name="Jiang J."/>
            <person name="Leong S.A."/>
            <person name="Iwama H."/>
            <person name="Gojobori T."/>
            <person name="Itoh T."/>
            <person name="Niimura Y."/>
            <person name="Fujii Y."/>
            <person name="Habara T."/>
            <person name="Sakai H."/>
            <person name="Sato Y."/>
            <person name="Wilson G."/>
            <person name="Kumar K."/>
            <person name="McCouch S."/>
            <person name="Juretic N."/>
            <person name="Hoen D."/>
            <person name="Wright S."/>
            <person name="Bruskiewich R."/>
            <person name="Bureau T."/>
            <person name="Miyao A."/>
            <person name="Hirochika H."/>
            <person name="Nishikawa T."/>
            <person name="Kadowaki K."/>
            <person name="Sugiura M."/>
            <person name="Burr B."/>
            <person name="Sasaki T."/>
        </authorList>
    </citation>
    <scope>NUCLEOTIDE SEQUENCE [LARGE SCALE GENOMIC DNA]</scope>
    <source>
        <strain evidence="4">cv. Nipponbare</strain>
    </source>
</reference>
<dbReference type="Proteomes" id="UP000000763">
    <property type="component" value="Chromosome 9"/>
</dbReference>
<proteinExistence type="predicted"/>
<evidence type="ECO:0000313" key="3">
    <source>
        <dbReference type="EMBL" id="BAD33925.1"/>
    </source>
</evidence>
<keyword evidence="2" id="KW-0732">Signal</keyword>
<sequence length="111" mass="12781">MGRRPRRRQPPWASLVLLLPVVPEIDDAEALAIKPRKDQRSPVSRSSVSAPDNADPTPPPICKLLIHLHPYRINNILKLLNSSNRQRNRQQRLRVYRWTLGADVSAFFRSL</sequence>
<gene>
    <name evidence="3" type="primary">OSJNBa0039E17.21</name>
</gene>
<reference evidence="4" key="2">
    <citation type="journal article" date="2008" name="Nucleic Acids Res.">
        <title>The rice annotation project database (RAP-DB): 2008 update.</title>
        <authorList>
            <consortium name="The rice annotation project (RAP)"/>
        </authorList>
    </citation>
    <scope>GENOME REANNOTATION</scope>
    <source>
        <strain evidence="4">cv. Nipponbare</strain>
    </source>
</reference>
<feature type="compositionally biased region" description="Low complexity" evidence="1">
    <location>
        <begin position="41"/>
        <end position="51"/>
    </location>
</feature>